<dbReference type="OrthoDB" id="2192570at2759"/>
<protein>
    <submittedName>
        <fullName evidence="2">Uncharacterized protein</fullName>
    </submittedName>
</protein>
<feature type="compositionally biased region" description="Basic and acidic residues" evidence="1">
    <location>
        <begin position="296"/>
        <end position="310"/>
    </location>
</feature>
<evidence type="ECO:0000256" key="1">
    <source>
        <dbReference type="SAM" id="MobiDB-lite"/>
    </source>
</evidence>
<feature type="compositionally biased region" description="Basic and acidic residues" evidence="1">
    <location>
        <begin position="191"/>
        <end position="200"/>
    </location>
</feature>
<feature type="compositionally biased region" description="Low complexity" evidence="1">
    <location>
        <begin position="201"/>
        <end position="229"/>
    </location>
</feature>
<gene>
    <name evidence="2" type="ORF">SLOPH_1188</name>
</gene>
<feature type="region of interest" description="Disordered" evidence="1">
    <location>
        <begin position="1"/>
        <end position="22"/>
    </location>
</feature>
<keyword evidence="3" id="KW-1185">Reference proteome</keyword>
<dbReference type="EMBL" id="ATCN01000839">
    <property type="protein sequence ID" value="EPR78363.1"/>
    <property type="molecule type" value="Genomic_DNA"/>
</dbReference>
<evidence type="ECO:0000313" key="3">
    <source>
        <dbReference type="Proteomes" id="UP000014978"/>
    </source>
</evidence>
<proteinExistence type="predicted"/>
<reference evidence="3" key="1">
    <citation type="journal article" date="2013" name="PLoS Genet.">
        <title>The genome of Spraguea lophii and the basis of host-microsporidian interactions.</title>
        <authorList>
            <person name="Campbell S.E."/>
            <person name="Williams T.A."/>
            <person name="Yousuf A."/>
            <person name="Soanes D.M."/>
            <person name="Paszkiewicz K.H."/>
            <person name="Williams B.A.P."/>
        </authorList>
    </citation>
    <scope>NUCLEOTIDE SEQUENCE [LARGE SCALE GENOMIC DNA]</scope>
    <source>
        <strain evidence="3">42_110</strain>
    </source>
</reference>
<feature type="compositionally biased region" description="Basic and acidic residues" evidence="1">
    <location>
        <begin position="1"/>
        <end position="14"/>
    </location>
</feature>
<feature type="region of interest" description="Disordered" evidence="1">
    <location>
        <begin position="184"/>
        <end position="229"/>
    </location>
</feature>
<name>S7XQY4_SPRLO</name>
<dbReference type="AlphaFoldDB" id="S7XQY4"/>
<feature type="non-terminal residue" evidence="2">
    <location>
        <position position="1"/>
    </location>
</feature>
<sequence>DKDKDKDKDKDNNNDNKNSIIETIPINTNTEENKHTNHITNNNINTYNNHTTNHTNTNNNYTTTNHTTTKHTTTKHTINNTIKNNRNIPSDIQISHSFIKSFSIDYSKNINYNYIKKYYFPTWMNRLCKIYLALKSIYKFNSNKNITTILSVINKSLERMVGYRVSIEDIIKINNIICDIDGSKEDDDSKSDDGDNREDSNNTNINKHITNTTTKHTTTNNTTTTTNKHTNNKNIKIINIIEINNEYILYPLLEENEFYAICYEYIKIQYKIFIKDNEDNEDKSIMFNPRAIADIDYNRDSGNKSDKGDTGDGNGSSNRDDKNDTGDGSKGNKSDNSEDKGDKDNNPIKTNTTTTTTNNTTTNTTTTNNTTTNNTPNNIAKNRCMNILNRIRNREIERRNRYILSNKNNDIRDRVLQVFSIEDKRCIRLEYLYSRLNRITDNKILLRKYIIDIKELEIRKIENEEYVFHI</sequence>
<comment type="caution">
    <text evidence="2">The sequence shown here is derived from an EMBL/GenBank/DDBJ whole genome shotgun (WGS) entry which is preliminary data.</text>
</comment>
<dbReference type="Proteomes" id="UP000014978">
    <property type="component" value="Unassembled WGS sequence"/>
</dbReference>
<feature type="compositionally biased region" description="Basic and acidic residues" evidence="1">
    <location>
        <begin position="318"/>
        <end position="346"/>
    </location>
</feature>
<organism evidence="2 3">
    <name type="scientific">Spraguea lophii (strain 42_110)</name>
    <name type="common">Microsporidian parasite</name>
    <dbReference type="NCBI Taxonomy" id="1358809"/>
    <lineage>
        <taxon>Eukaryota</taxon>
        <taxon>Fungi</taxon>
        <taxon>Fungi incertae sedis</taxon>
        <taxon>Microsporidia</taxon>
        <taxon>Spragueidae</taxon>
        <taxon>Spraguea</taxon>
    </lineage>
</organism>
<accession>S7XQY4</accession>
<dbReference type="HOGENOM" id="CLU_582134_0_0_1"/>
<feature type="region of interest" description="Disordered" evidence="1">
    <location>
        <begin position="296"/>
        <end position="379"/>
    </location>
</feature>
<dbReference type="InParanoid" id="S7XQY4"/>
<evidence type="ECO:0000313" key="2">
    <source>
        <dbReference type="EMBL" id="EPR78363.1"/>
    </source>
</evidence>
<feature type="compositionally biased region" description="Low complexity" evidence="1">
    <location>
        <begin position="350"/>
        <end position="378"/>
    </location>
</feature>
<dbReference type="VEuPathDB" id="MicrosporidiaDB:SLOPH_1188"/>